<dbReference type="InterPro" id="IPR045154">
    <property type="entry name" value="PCF11-like"/>
</dbReference>
<dbReference type="PROSITE" id="PS51391">
    <property type="entry name" value="CID"/>
    <property type="match status" value="1"/>
</dbReference>
<dbReference type="PANTHER" id="PTHR15921">
    <property type="entry name" value="PRE-MRNA CLEAVAGE COMPLEX II"/>
    <property type="match status" value="1"/>
</dbReference>
<gene>
    <name evidence="3" type="ORF">KC19_VG033100</name>
</gene>
<feature type="compositionally biased region" description="Basic and acidic residues" evidence="1">
    <location>
        <begin position="335"/>
        <end position="345"/>
    </location>
</feature>
<dbReference type="AlphaFoldDB" id="A0A8T0HLK7"/>
<name>A0A8T0HLK7_CERPU</name>
<dbReference type="GO" id="GO:0006369">
    <property type="term" value="P:termination of RNA polymerase II transcription"/>
    <property type="evidence" value="ECO:0007669"/>
    <property type="project" value="InterPro"/>
</dbReference>
<evidence type="ECO:0000313" key="4">
    <source>
        <dbReference type="Proteomes" id="UP000822688"/>
    </source>
</evidence>
<organism evidence="3 4">
    <name type="scientific">Ceratodon purpureus</name>
    <name type="common">Fire moss</name>
    <name type="synonym">Dicranum purpureum</name>
    <dbReference type="NCBI Taxonomy" id="3225"/>
    <lineage>
        <taxon>Eukaryota</taxon>
        <taxon>Viridiplantae</taxon>
        <taxon>Streptophyta</taxon>
        <taxon>Embryophyta</taxon>
        <taxon>Bryophyta</taxon>
        <taxon>Bryophytina</taxon>
        <taxon>Bryopsida</taxon>
        <taxon>Dicranidae</taxon>
        <taxon>Pseudoditrichales</taxon>
        <taxon>Ditrichaceae</taxon>
        <taxon>Ceratodon</taxon>
    </lineage>
</organism>
<keyword evidence="4" id="KW-1185">Reference proteome</keyword>
<dbReference type="SMART" id="SM00582">
    <property type="entry name" value="RPR"/>
    <property type="match status" value="1"/>
</dbReference>
<dbReference type="InterPro" id="IPR008942">
    <property type="entry name" value="ENTH_VHS"/>
</dbReference>
<dbReference type="CDD" id="cd16982">
    <property type="entry name" value="CID_Pcf11"/>
    <property type="match status" value="1"/>
</dbReference>
<dbReference type="Gene3D" id="1.25.40.90">
    <property type="match status" value="1"/>
</dbReference>
<feature type="region of interest" description="Disordered" evidence="1">
    <location>
        <begin position="435"/>
        <end position="463"/>
    </location>
</feature>
<feature type="region of interest" description="Disordered" evidence="1">
    <location>
        <begin position="197"/>
        <end position="345"/>
    </location>
</feature>
<dbReference type="Proteomes" id="UP000822688">
    <property type="component" value="Chromosome V"/>
</dbReference>
<dbReference type="Pfam" id="PF04818">
    <property type="entry name" value="CID"/>
    <property type="match status" value="1"/>
</dbReference>
<comment type="caution">
    <text evidence="3">The sequence shown here is derived from an EMBL/GenBank/DDBJ whole genome shotgun (WGS) entry which is preliminary data.</text>
</comment>
<feature type="region of interest" description="Disordered" evidence="1">
    <location>
        <begin position="586"/>
        <end position="610"/>
    </location>
</feature>
<dbReference type="GO" id="GO:0003729">
    <property type="term" value="F:mRNA binding"/>
    <property type="evidence" value="ECO:0007669"/>
    <property type="project" value="InterPro"/>
</dbReference>
<dbReference type="GO" id="GO:0005849">
    <property type="term" value="C:mRNA cleavage factor complex"/>
    <property type="evidence" value="ECO:0007669"/>
    <property type="project" value="TreeGrafter"/>
</dbReference>
<dbReference type="Pfam" id="PF23228">
    <property type="entry name" value="zf_PCFS4"/>
    <property type="match status" value="1"/>
</dbReference>
<reference evidence="3" key="1">
    <citation type="submission" date="2020-06" db="EMBL/GenBank/DDBJ databases">
        <title>WGS assembly of Ceratodon purpureus strain R40.</title>
        <authorList>
            <person name="Carey S.B."/>
            <person name="Jenkins J."/>
            <person name="Shu S."/>
            <person name="Lovell J.T."/>
            <person name="Sreedasyam A."/>
            <person name="Maumus F."/>
            <person name="Tiley G.P."/>
            <person name="Fernandez-Pozo N."/>
            <person name="Barry K."/>
            <person name="Chen C."/>
            <person name="Wang M."/>
            <person name="Lipzen A."/>
            <person name="Daum C."/>
            <person name="Saski C.A."/>
            <person name="Payton A.C."/>
            <person name="Mcbreen J.C."/>
            <person name="Conrad R.E."/>
            <person name="Kollar L.M."/>
            <person name="Olsson S."/>
            <person name="Huttunen S."/>
            <person name="Landis J.B."/>
            <person name="Wickett N.J."/>
            <person name="Johnson M.G."/>
            <person name="Rensing S.A."/>
            <person name="Grimwood J."/>
            <person name="Schmutz J."/>
            <person name="Mcdaniel S.F."/>
        </authorList>
    </citation>
    <scope>NUCLEOTIDE SEQUENCE</scope>
    <source>
        <strain evidence="3">R40</strain>
    </source>
</reference>
<feature type="region of interest" description="Disordered" evidence="1">
    <location>
        <begin position="686"/>
        <end position="712"/>
    </location>
</feature>
<feature type="compositionally biased region" description="Basic and acidic residues" evidence="1">
    <location>
        <begin position="264"/>
        <end position="289"/>
    </location>
</feature>
<dbReference type="GO" id="GO:0031124">
    <property type="term" value="P:mRNA 3'-end processing"/>
    <property type="evidence" value="ECO:0007669"/>
    <property type="project" value="InterPro"/>
</dbReference>
<accession>A0A8T0HLK7</accession>
<dbReference type="GO" id="GO:0005737">
    <property type="term" value="C:cytoplasm"/>
    <property type="evidence" value="ECO:0007669"/>
    <property type="project" value="TreeGrafter"/>
</dbReference>
<feature type="region of interest" description="Disordered" evidence="1">
    <location>
        <begin position="152"/>
        <end position="182"/>
    </location>
</feature>
<feature type="domain" description="CID" evidence="2">
    <location>
        <begin position="28"/>
        <end position="156"/>
    </location>
</feature>
<feature type="compositionally biased region" description="Basic and acidic residues" evidence="1">
    <location>
        <begin position="1172"/>
        <end position="1182"/>
    </location>
</feature>
<feature type="compositionally biased region" description="Basic and acidic residues" evidence="1">
    <location>
        <begin position="200"/>
        <end position="227"/>
    </location>
</feature>
<feature type="region of interest" description="Disordered" evidence="1">
    <location>
        <begin position="1150"/>
        <end position="1189"/>
    </location>
</feature>
<dbReference type="PANTHER" id="PTHR15921:SF3">
    <property type="entry name" value="PRE-MRNA CLEAVAGE COMPLEX 2 PROTEIN PCF11"/>
    <property type="match status" value="1"/>
</dbReference>
<dbReference type="InterPro" id="IPR013087">
    <property type="entry name" value="Znf_C2H2_type"/>
</dbReference>
<feature type="compositionally biased region" description="Gly residues" evidence="1">
    <location>
        <begin position="436"/>
        <end position="446"/>
    </location>
</feature>
<dbReference type="InterPro" id="IPR006569">
    <property type="entry name" value="CID_dom"/>
</dbReference>
<dbReference type="FunFam" id="1.25.40.90:FF:000023">
    <property type="entry name" value="polyadenylation and cleavage factor homolog 4"/>
    <property type="match status" value="1"/>
</dbReference>
<evidence type="ECO:0000256" key="1">
    <source>
        <dbReference type="SAM" id="MobiDB-lite"/>
    </source>
</evidence>
<dbReference type="PROSITE" id="PS00028">
    <property type="entry name" value="ZINC_FINGER_C2H2_1"/>
    <property type="match status" value="1"/>
</dbReference>
<proteinExistence type="predicted"/>
<dbReference type="SUPFAM" id="SSF48464">
    <property type="entry name" value="ENTH/VHS domain"/>
    <property type="match status" value="1"/>
</dbReference>
<feature type="compositionally biased region" description="Polar residues" evidence="1">
    <location>
        <begin position="697"/>
        <end position="712"/>
    </location>
</feature>
<evidence type="ECO:0000313" key="3">
    <source>
        <dbReference type="EMBL" id="KAG0571674.1"/>
    </source>
</evidence>
<evidence type="ECO:0000259" key="2">
    <source>
        <dbReference type="PROSITE" id="PS51391"/>
    </source>
</evidence>
<protein>
    <recommendedName>
        <fullName evidence="2">CID domain-containing protein</fullName>
    </recommendedName>
</protein>
<dbReference type="InterPro" id="IPR057242">
    <property type="entry name" value="PCFS4-like"/>
</dbReference>
<dbReference type="InterPro" id="IPR047415">
    <property type="entry name" value="Pcf11_CID"/>
</dbReference>
<dbReference type="EMBL" id="CM026426">
    <property type="protein sequence ID" value="KAG0571674.1"/>
    <property type="molecule type" value="Genomic_DNA"/>
</dbReference>
<dbReference type="GO" id="GO:0000993">
    <property type="term" value="F:RNA polymerase II complex binding"/>
    <property type="evidence" value="ECO:0007669"/>
    <property type="project" value="InterPro"/>
</dbReference>
<sequence>MADREVDSTQAIREVVVKREEDEAAAEELLELVSHYKDALVELTFNSKPIITNLTIIAGENAHAAYGIAKTICDHIVMVAKEQKLPSLYLLDSIVKNIGGEYVKYFAARLPEVFCKAYRHLDPSLCTSMQHLFWTWRGVFPAAPLKTIETELQLSPKPGGPTAGKMASRGVEPSVRPGHGIHVNPKYLEQRQFLQQSRTNRADGDGPAKSNGERESRQDRGMMRENAKGWPETQGPTTGHLNRDRFGEPGYSKGPSSEYPTYEFGRRRLPRSETGDTGKDNGTSDDRTQRYPRRNGYGARPSTGARPLGVDGHGYNRPSGPGRGGAFSLSQFVDPDPRGSGEVRGRRMDPRIARIVEGLDGIRAHRIEEASEGGEARGFRVESRIPGREIGGSGGTVDSRGMGPVGRGLCSGSCGVGFAVRGSGLDNHALRADNAGLGGGGRGSGLGRDEAGEVGGRGSWQNEDEEEYVWEDMRSQGRGLRERVGDGKLEEWYGRDRDIGRSCGSGRPGMELAGGLEDWRRGGGGAELEQFSGSVGMRAALRRESEERSRLAVSQSSHGSRIMPESDIEVNRLNFSMALGSSSVLPRLGTPPISSQGATGHEQGGHGQYRVRQSFPSNSGLLALGNLAPPLVQQQRQDEQTHSSCELASSMTLTQVPSALLSQMPIFSLSQHAGDGHVQIAPLSQQKGQVGSGGSLNALSQQSQGALPPLQGQQTQFHQPTVAVFGVANGQSDVLPLNPAAISELLKLVQQLSGSQNQIQQQQQSQSESVVADQMLQSGLGVPPLPNEPPPTFLQTGVYNPVIQQGGQYATAQRQMVVGPMGYLSQQEARVNPPPLPPGPPPASALTGNSVPGSPAINQYDTLFKSLMAQGLISGSCATATTSFQAVGMNVGRGMNAVNASSTFFNPGGLQAASVQTLSFSTALVSSVGPVAENAWTETDGGGRSKQFVVVKDDPIGMEFKPEILKERHEVVLDALYCDYPRQCKTCGLRFLEQEAHSKHMDWHVSRNRRQKSQKKVSRNWFVSEKNWLSGTGASTMESAPSFFAVEVGTAVPKADEREKVAVPADYNQSVCALCGEPFDDFYSDEKDEWMYGCAVYMNVAAGGSYEGLDSAALGPIVHAKCQTESAATAALSEDSEEVQPELMAADSVRMEVDGGGGDDSAIPLLDDFDSLESKEDSELESRKKRVRY</sequence>